<accession>A0ACC0AKX2</accession>
<proteinExistence type="predicted"/>
<reference evidence="2" key="1">
    <citation type="journal article" date="2023" name="Nat. Plants">
        <title>Single-cell RNA sequencing provides a high-resolution roadmap for understanding the multicellular compartmentation of specialized metabolism.</title>
        <authorList>
            <person name="Sun S."/>
            <person name="Shen X."/>
            <person name="Li Y."/>
            <person name="Li Y."/>
            <person name="Wang S."/>
            <person name="Li R."/>
            <person name="Zhang H."/>
            <person name="Shen G."/>
            <person name="Guo B."/>
            <person name="Wei J."/>
            <person name="Xu J."/>
            <person name="St-Pierre B."/>
            <person name="Chen S."/>
            <person name="Sun C."/>
        </authorList>
    </citation>
    <scope>NUCLEOTIDE SEQUENCE [LARGE SCALE GENOMIC DNA]</scope>
</reference>
<organism evidence="1 2">
    <name type="scientific">Catharanthus roseus</name>
    <name type="common">Madagascar periwinkle</name>
    <name type="synonym">Vinca rosea</name>
    <dbReference type="NCBI Taxonomy" id="4058"/>
    <lineage>
        <taxon>Eukaryota</taxon>
        <taxon>Viridiplantae</taxon>
        <taxon>Streptophyta</taxon>
        <taxon>Embryophyta</taxon>
        <taxon>Tracheophyta</taxon>
        <taxon>Spermatophyta</taxon>
        <taxon>Magnoliopsida</taxon>
        <taxon>eudicotyledons</taxon>
        <taxon>Gunneridae</taxon>
        <taxon>Pentapetalae</taxon>
        <taxon>asterids</taxon>
        <taxon>lamiids</taxon>
        <taxon>Gentianales</taxon>
        <taxon>Apocynaceae</taxon>
        <taxon>Rauvolfioideae</taxon>
        <taxon>Vinceae</taxon>
        <taxon>Catharanthinae</taxon>
        <taxon>Catharanthus</taxon>
    </lineage>
</organism>
<comment type="caution">
    <text evidence="1">The sequence shown here is derived from an EMBL/GenBank/DDBJ whole genome shotgun (WGS) entry which is preliminary data.</text>
</comment>
<dbReference type="Proteomes" id="UP001060085">
    <property type="component" value="Linkage Group LG05"/>
</dbReference>
<gene>
    <name evidence="1" type="ORF">M9H77_20787</name>
</gene>
<dbReference type="EMBL" id="CM044705">
    <property type="protein sequence ID" value="KAI5661464.1"/>
    <property type="molecule type" value="Genomic_DNA"/>
</dbReference>
<evidence type="ECO:0000313" key="1">
    <source>
        <dbReference type="EMBL" id="KAI5661464.1"/>
    </source>
</evidence>
<keyword evidence="2" id="KW-1185">Reference proteome</keyword>
<protein>
    <submittedName>
        <fullName evidence="1">Uncharacterized protein</fullName>
    </submittedName>
</protein>
<sequence length="413" mass="47226">MELNSAIYGTVRFHLIQQELVPKERSSDGVAFTAAKSNLIPASTSRTVGTHCNQSGHDISSWWATPTGGPKPVQMVPTDTKLTAAVYCPVEAVVEEEQQSAHASAEGASMRKNRTTKRRLAAANADKRYRTQLRRGRMGTMSGGGDQENETFWHRMKWTDEMVKLLITAAAYAGEYARLISQQNRSQKKGKWKAISEVMMQRGFLVSPQQCEDKFNDLNKKYKRLNEILGKGTACDVVENPSVMDTMNLSDETAEEIIRILSSKQLFYQEMCSYHNENFLHLPRDEDLEHSIRLAIKGKGRNINESDDQDLMILDEKSAKRMRPTAAEEEGEGHVIIVPENDLNDCKEQKSVSIRLQELEAQRLELEKERLKWLEYSQNEDRKVEKMNLENKMMKLQNQRFTFELESLMKGKK</sequence>
<evidence type="ECO:0000313" key="2">
    <source>
        <dbReference type="Proteomes" id="UP001060085"/>
    </source>
</evidence>
<name>A0ACC0AKX2_CATRO</name>